<dbReference type="AlphaFoldDB" id="A0ABD2NPY2"/>
<evidence type="ECO:0000313" key="3">
    <source>
        <dbReference type="Proteomes" id="UP001516400"/>
    </source>
</evidence>
<feature type="compositionally biased region" description="Low complexity" evidence="1">
    <location>
        <begin position="1"/>
        <end position="10"/>
    </location>
</feature>
<comment type="caution">
    <text evidence="2">The sequence shown here is derived from an EMBL/GenBank/DDBJ whole genome shotgun (WGS) entry which is preliminary data.</text>
</comment>
<keyword evidence="3" id="KW-1185">Reference proteome</keyword>
<reference evidence="2 3" key="1">
    <citation type="journal article" date="2021" name="BMC Biol.">
        <title>Horizontally acquired antibacterial genes associated with adaptive radiation of ladybird beetles.</title>
        <authorList>
            <person name="Li H.S."/>
            <person name="Tang X.F."/>
            <person name="Huang Y.H."/>
            <person name="Xu Z.Y."/>
            <person name="Chen M.L."/>
            <person name="Du X.Y."/>
            <person name="Qiu B.Y."/>
            <person name="Chen P.T."/>
            <person name="Zhang W."/>
            <person name="Slipinski A."/>
            <person name="Escalona H.E."/>
            <person name="Waterhouse R.M."/>
            <person name="Zwick A."/>
            <person name="Pang H."/>
        </authorList>
    </citation>
    <scope>NUCLEOTIDE SEQUENCE [LARGE SCALE GENOMIC DNA]</scope>
    <source>
        <strain evidence="2">SYSU2018</strain>
    </source>
</reference>
<organism evidence="2 3">
    <name type="scientific">Cryptolaemus montrouzieri</name>
    <dbReference type="NCBI Taxonomy" id="559131"/>
    <lineage>
        <taxon>Eukaryota</taxon>
        <taxon>Metazoa</taxon>
        <taxon>Ecdysozoa</taxon>
        <taxon>Arthropoda</taxon>
        <taxon>Hexapoda</taxon>
        <taxon>Insecta</taxon>
        <taxon>Pterygota</taxon>
        <taxon>Neoptera</taxon>
        <taxon>Endopterygota</taxon>
        <taxon>Coleoptera</taxon>
        <taxon>Polyphaga</taxon>
        <taxon>Cucujiformia</taxon>
        <taxon>Coccinelloidea</taxon>
        <taxon>Coccinellidae</taxon>
        <taxon>Scymninae</taxon>
        <taxon>Scymnini</taxon>
        <taxon>Cryptolaemus</taxon>
    </lineage>
</organism>
<dbReference type="EMBL" id="JABFTP020000144">
    <property type="protein sequence ID" value="KAL3280695.1"/>
    <property type="molecule type" value="Genomic_DNA"/>
</dbReference>
<accession>A0ABD2NPY2</accession>
<evidence type="ECO:0000313" key="2">
    <source>
        <dbReference type="EMBL" id="KAL3280695.1"/>
    </source>
</evidence>
<dbReference type="Proteomes" id="UP001516400">
    <property type="component" value="Unassembled WGS sequence"/>
</dbReference>
<proteinExistence type="predicted"/>
<evidence type="ECO:0000256" key="1">
    <source>
        <dbReference type="SAM" id="MobiDB-lite"/>
    </source>
</evidence>
<feature type="compositionally biased region" description="Low complexity" evidence="1">
    <location>
        <begin position="21"/>
        <end position="32"/>
    </location>
</feature>
<sequence length="136" mass="15039">MSNISSNKASSSKKDLHNGDSRASTAAIASTSKNEDYQEVVPSKKIKKTIDSYSEKKFYGGFGYWDDTCYQQLCYAHGIQLAVVDMLYKKKPHKEVEQAATDESDECEGDEHLETENTEMNDGIGNYSGTNTSGLC</sequence>
<feature type="compositionally biased region" description="Polar residues" evidence="1">
    <location>
        <begin position="127"/>
        <end position="136"/>
    </location>
</feature>
<feature type="compositionally biased region" description="Acidic residues" evidence="1">
    <location>
        <begin position="100"/>
        <end position="109"/>
    </location>
</feature>
<gene>
    <name evidence="2" type="ORF">HHI36_003932</name>
</gene>
<feature type="region of interest" description="Disordered" evidence="1">
    <location>
        <begin position="97"/>
        <end position="136"/>
    </location>
</feature>
<name>A0ABD2NPY2_9CUCU</name>
<protein>
    <submittedName>
        <fullName evidence="2">Uncharacterized protein</fullName>
    </submittedName>
</protein>
<feature type="region of interest" description="Disordered" evidence="1">
    <location>
        <begin position="1"/>
        <end position="41"/>
    </location>
</feature>